<dbReference type="PANTHER" id="PTHR30383:SF5">
    <property type="entry name" value="SGNH HYDROLASE-TYPE ESTERASE DOMAIN-CONTAINING PROTEIN"/>
    <property type="match status" value="1"/>
</dbReference>
<protein>
    <submittedName>
        <fullName evidence="2">SGNH/GDSL hydrolase family protein</fullName>
    </submittedName>
</protein>
<sequence length="241" mass="26542">MKLILWPSLFLLLFSSLGWAEPMPLKKGERLVFLGDSITQDGIRPEGYITLVADAIAKRQPYLGVKVIGAGVSGNRIAHCLARLERDVLKKDPTLVVVYIGINDVWHWTHPLIVSKGGKGTTPEEFDAGLRKTIQRIKAKGAKVILCTPTVIGEKSDGSNPLDKQLDQYSAISRKVAAETDTPMLDLRKHFLGYLAEHNPDNVGKGILTYDGVHLTQKGNRYLADLMLQELGVTEESAKSE</sequence>
<keyword evidence="2" id="KW-0378">Hydrolase</keyword>
<evidence type="ECO:0000259" key="1">
    <source>
        <dbReference type="Pfam" id="PF13472"/>
    </source>
</evidence>
<name>A0AAE2SBM4_9BACT</name>
<feature type="domain" description="SGNH hydrolase-type esterase" evidence="1">
    <location>
        <begin position="33"/>
        <end position="221"/>
    </location>
</feature>
<evidence type="ECO:0000313" key="2">
    <source>
        <dbReference type="EMBL" id="MBK1853510.1"/>
    </source>
</evidence>
<dbReference type="InterPro" id="IPR013830">
    <property type="entry name" value="SGNH_hydro"/>
</dbReference>
<dbReference type="Gene3D" id="3.40.50.1110">
    <property type="entry name" value="SGNH hydrolase"/>
    <property type="match status" value="1"/>
</dbReference>
<keyword evidence="3" id="KW-1185">Reference proteome</keyword>
<dbReference type="GO" id="GO:0004622">
    <property type="term" value="F:phosphatidylcholine lysophospholipase activity"/>
    <property type="evidence" value="ECO:0007669"/>
    <property type="project" value="TreeGrafter"/>
</dbReference>
<dbReference type="EMBL" id="JAENIG010000001">
    <property type="protein sequence ID" value="MBK1853510.1"/>
    <property type="molecule type" value="Genomic_DNA"/>
</dbReference>
<dbReference type="Pfam" id="PF13472">
    <property type="entry name" value="Lipase_GDSL_2"/>
    <property type="match status" value="1"/>
</dbReference>
<accession>A0AAE2SBM4</accession>
<dbReference type="InterPro" id="IPR036514">
    <property type="entry name" value="SGNH_hydro_sf"/>
</dbReference>
<dbReference type="PANTHER" id="PTHR30383">
    <property type="entry name" value="THIOESTERASE 1/PROTEASE 1/LYSOPHOSPHOLIPASE L1"/>
    <property type="match status" value="1"/>
</dbReference>
<dbReference type="Proteomes" id="UP000634206">
    <property type="component" value="Unassembled WGS sequence"/>
</dbReference>
<gene>
    <name evidence="2" type="ORF">JIN83_00910</name>
</gene>
<evidence type="ECO:0000313" key="3">
    <source>
        <dbReference type="Proteomes" id="UP000634206"/>
    </source>
</evidence>
<dbReference type="CDD" id="cd01834">
    <property type="entry name" value="SGNH_hydrolase_like_2"/>
    <property type="match status" value="1"/>
</dbReference>
<reference evidence="2" key="1">
    <citation type="submission" date="2021-01" db="EMBL/GenBank/DDBJ databases">
        <title>Modified the classification status of verrucomicrobia.</title>
        <authorList>
            <person name="Feng X."/>
        </authorList>
    </citation>
    <scope>NUCLEOTIDE SEQUENCE</scope>
    <source>
        <strain evidence="2">5K15</strain>
    </source>
</reference>
<proteinExistence type="predicted"/>
<comment type="caution">
    <text evidence="2">The sequence shown here is derived from an EMBL/GenBank/DDBJ whole genome shotgun (WGS) entry which is preliminary data.</text>
</comment>
<dbReference type="RefSeq" id="WP_309488107.1">
    <property type="nucleotide sequence ID" value="NZ_JAENIG010000001.1"/>
</dbReference>
<dbReference type="InterPro" id="IPR051532">
    <property type="entry name" value="Ester_Hydrolysis_Enzymes"/>
</dbReference>
<dbReference type="SUPFAM" id="SSF52266">
    <property type="entry name" value="SGNH hydrolase"/>
    <property type="match status" value="1"/>
</dbReference>
<organism evidence="2 3">
    <name type="scientific">Oceaniferula flava</name>
    <dbReference type="NCBI Taxonomy" id="2800421"/>
    <lineage>
        <taxon>Bacteria</taxon>
        <taxon>Pseudomonadati</taxon>
        <taxon>Verrucomicrobiota</taxon>
        <taxon>Verrucomicrobiia</taxon>
        <taxon>Verrucomicrobiales</taxon>
        <taxon>Verrucomicrobiaceae</taxon>
        <taxon>Oceaniferula</taxon>
    </lineage>
</organism>
<dbReference type="AlphaFoldDB" id="A0AAE2SBM4"/>